<reference evidence="6" key="1">
    <citation type="journal article" date="2020" name="mSystems">
        <title>Genome- and Community-Level Interaction Insights into Carbon Utilization and Element Cycling Functions of Hydrothermarchaeota in Hydrothermal Sediment.</title>
        <authorList>
            <person name="Zhou Z."/>
            <person name="Liu Y."/>
            <person name="Xu W."/>
            <person name="Pan J."/>
            <person name="Luo Z.H."/>
            <person name="Li M."/>
        </authorList>
    </citation>
    <scope>NUCLEOTIDE SEQUENCE [LARGE SCALE GENOMIC DNA]</scope>
    <source>
        <strain evidence="6">HyVt-503</strain>
    </source>
</reference>
<dbReference type="Proteomes" id="UP000885797">
    <property type="component" value="Unassembled WGS sequence"/>
</dbReference>
<comment type="caution">
    <text evidence="6">The sequence shown here is derived from an EMBL/GenBank/DDBJ whole genome shotgun (WGS) entry which is preliminary data.</text>
</comment>
<accession>A0A7V2WSJ0</accession>
<feature type="domain" description="NarX-like N-terminal" evidence="5">
    <location>
        <begin position="32"/>
        <end position="140"/>
    </location>
</feature>
<evidence type="ECO:0000256" key="3">
    <source>
        <dbReference type="ARBA" id="ARBA00022989"/>
    </source>
</evidence>
<feature type="non-terminal residue" evidence="6">
    <location>
        <position position="176"/>
    </location>
</feature>
<protein>
    <recommendedName>
        <fullName evidence="5">NarX-like N-terminal domain-containing protein</fullName>
    </recommendedName>
</protein>
<evidence type="ECO:0000256" key="1">
    <source>
        <dbReference type="ARBA" id="ARBA00004141"/>
    </source>
</evidence>
<keyword evidence="4" id="KW-0472">Membrane</keyword>
<keyword evidence="3" id="KW-1133">Transmembrane helix</keyword>
<evidence type="ECO:0000256" key="4">
    <source>
        <dbReference type="ARBA" id="ARBA00023136"/>
    </source>
</evidence>
<evidence type="ECO:0000259" key="5">
    <source>
        <dbReference type="Pfam" id="PF13675"/>
    </source>
</evidence>
<dbReference type="InterPro" id="IPR029095">
    <property type="entry name" value="NarX-like_N"/>
</dbReference>
<evidence type="ECO:0000313" key="6">
    <source>
        <dbReference type="EMBL" id="HFC46694.1"/>
    </source>
</evidence>
<keyword evidence="2" id="KW-0812">Transmembrane</keyword>
<comment type="subcellular location">
    <subcellularLocation>
        <location evidence="1">Membrane</location>
        <topology evidence="1">Multi-pass membrane protein</topology>
    </subcellularLocation>
</comment>
<organism evidence="6">
    <name type="scientific">Dissulfuribacter thermophilus</name>
    <dbReference type="NCBI Taxonomy" id="1156395"/>
    <lineage>
        <taxon>Bacteria</taxon>
        <taxon>Pseudomonadati</taxon>
        <taxon>Thermodesulfobacteriota</taxon>
        <taxon>Dissulfuribacteria</taxon>
        <taxon>Dissulfuribacterales</taxon>
        <taxon>Dissulfuribacteraceae</taxon>
        <taxon>Dissulfuribacter</taxon>
    </lineage>
</organism>
<sequence>MKRFNSIHFILGVLVGLLFLTEIVTVGWTIRTVSKQKGDAVSINEAGRQRMLTQKMAKEAIFFTSTHEARWKQSLEKTMELFETSLDELEHGNPEKGIAKTADPNILNEIKRLREMWTPFKEALTTIIRDGSSKDEIKKAIEFISENNIPLLKQANAVTKAFEKLSSAKIKHLMEL</sequence>
<dbReference type="Pfam" id="PF13675">
    <property type="entry name" value="PilJ"/>
    <property type="match status" value="1"/>
</dbReference>
<name>A0A7V2WSJ0_9BACT</name>
<dbReference type="EMBL" id="DRND01000191">
    <property type="protein sequence ID" value="HFC46694.1"/>
    <property type="molecule type" value="Genomic_DNA"/>
</dbReference>
<evidence type="ECO:0000256" key="2">
    <source>
        <dbReference type="ARBA" id="ARBA00022692"/>
    </source>
</evidence>
<dbReference type="AlphaFoldDB" id="A0A7V2WSJ0"/>
<proteinExistence type="predicted"/>
<gene>
    <name evidence="6" type="ORF">ENJ63_02300</name>
</gene>
<dbReference type="GO" id="GO:0016020">
    <property type="term" value="C:membrane"/>
    <property type="evidence" value="ECO:0007669"/>
    <property type="project" value="UniProtKB-SubCell"/>
</dbReference>